<feature type="region of interest" description="Disordered" evidence="4">
    <location>
        <begin position="451"/>
        <end position="474"/>
    </location>
</feature>
<evidence type="ECO:0000256" key="3">
    <source>
        <dbReference type="ARBA" id="ARBA00022691"/>
    </source>
</evidence>
<dbReference type="InterPro" id="IPR016461">
    <property type="entry name" value="COMT-like"/>
</dbReference>
<dbReference type="GO" id="GO:0046983">
    <property type="term" value="F:protein dimerization activity"/>
    <property type="evidence" value="ECO:0007669"/>
    <property type="project" value="InterPro"/>
</dbReference>
<reference evidence="7 8" key="1">
    <citation type="submission" date="2019-06" db="EMBL/GenBank/DDBJ databases">
        <title>Wine fermentation using esterase from Monascus purpureus.</title>
        <authorList>
            <person name="Geng C."/>
            <person name="Zhang Y."/>
        </authorList>
    </citation>
    <scope>NUCLEOTIDE SEQUENCE [LARGE SCALE GENOMIC DNA]</scope>
    <source>
        <strain evidence="7">HQ1</strain>
    </source>
</reference>
<keyword evidence="3" id="KW-0949">S-adenosyl-L-methionine</keyword>
<dbReference type="InterPro" id="IPR001077">
    <property type="entry name" value="COMT_C"/>
</dbReference>
<accession>A0A507QS57</accession>
<dbReference type="Gene3D" id="1.10.10.10">
    <property type="entry name" value="Winged helix-like DNA-binding domain superfamily/Winged helix DNA-binding domain"/>
    <property type="match status" value="1"/>
</dbReference>
<feature type="domain" description="O-methyltransferase dimerisation" evidence="6">
    <location>
        <begin position="282"/>
        <end position="343"/>
    </location>
</feature>
<dbReference type="PROSITE" id="PS51683">
    <property type="entry name" value="SAM_OMT_II"/>
    <property type="match status" value="1"/>
</dbReference>
<dbReference type="PANTHER" id="PTHR43712:SF11">
    <property type="entry name" value="O-METHYLTRANSFERASE (AFU_ORTHOLOGUE AFUA_2G17820)-RELATED"/>
    <property type="match status" value="1"/>
</dbReference>
<keyword evidence="1" id="KW-0489">Methyltransferase</keyword>
<evidence type="ECO:0000313" key="8">
    <source>
        <dbReference type="Proteomes" id="UP000319663"/>
    </source>
</evidence>
<dbReference type="GO" id="GO:0032259">
    <property type="term" value="P:methylation"/>
    <property type="evidence" value="ECO:0007669"/>
    <property type="project" value="UniProtKB-KW"/>
</dbReference>
<keyword evidence="2" id="KW-0808">Transferase</keyword>
<dbReference type="InterPro" id="IPR012967">
    <property type="entry name" value="COMT_dimerisation"/>
</dbReference>
<evidence type="ECO:0000256" key="1">
    <source>
        <dbReference type="ARBA" id="ARBA00022603"/>
    </source>
</evidence>
<name>A0A507QS57_MONPU</name>
<dbReference type="InterPro" id="IPR029063">
    <property type="entry name" value="SAM-dependent_MTases_sf"/>
</dbReference>
<evidence type="ECO:0000256" key="2">
    <source>
        <dbReference type="ARBA" id="ARBA00022679"/>
    </source>
</evidence>
<evidence type="ECO:0000313" key="7">
    <source>
        <dbReference type="EMBL" id="TQB70511.1"/>
    </source>
</evidence>
<dbReference type="Pfam" id="PF08100">
    <property type="entry name" value="Dimerisation"/>
    <property type="match status" value="1"/>
</dbReference>
<dbReference type="Gene3D" id="3.40.50.150">
    <property type="entry name" value="Vaccinia Virus protein VP39"/>
    <property type="match status" value="1"/>
</dbReference>
<protein>
    <submittedName>
        <fullName evidence="7">Uncharacterized protein</fullName>
    </submittedName>
</protein>
<feature type="compositionally biased region" description="Basic and acidic residues" evidence="4">
    <location>
        <begin position="458"/>
        <end position="474"/>
    </location>
</feature>
<keyword evidence="8" id="KW-1185">Reference proteome</keyword>
<evidence type="ECO:0000259" key="5">
    <source>
        <dbReference type="Pfam" id="PF00891"/>
    </source>
</evidence>
<evidence type="ECO:0000259" key="6">
    <source>
        <dbReference type="Pfam" id="PF08100"/>
    </source>
</evidence>
<feature type="domain" description="O-methyltransferase C-terminal" evidence="5">
    <location>
        <begin position="482"/>
        <end position="623"/>
    </location>
</feature>
<organism evidence="7 8">
    <name type="scientific">Monascus purpureus</name>
    <name type="common">Red mold</name>
    <name type="synonym">Monascus anka</name>
    <dbReference type="NCBI Taxonomy" id="5098"/>
    <lineage>
        <taxon>Eukaryota</taxon>
        <taxon>Fungi</taxon>
        <taxon>Dikarya</taxon>
        <taxon>Ascomycota</taxon>
        <taxon>Pezizomycotina</taxon>
        <taxon>Eurotiomycetes</taxon>
        <taxon>Eurotiomycetidae</taxon>
        <taxon>Eurotiales</taxon>
        <taxon>Aspergillaceae</taxon>
        <taxon>Monascus</taxon>
    </lineage>
</organism>
<dbReference type="SUPFAM" id="SSF53335">
    <property type="entry name" value="S-adenosyl-L-methionine-dependent methyltransferases"/>
    <property type="match status" value="1"/>
</dbReference>
<comment type="caution">
    <text evidence="7">The sequence shown here is derived from an EMBL/GenBank/DDBJ whole genome shotgun (WGS) entry which is preliminary data.</text>
</comment>
<dbReference type="Proteomes" id="UP000319663">
    <property type="component" value="Unassembled WGS sequence"/>
</dbReference>
<dbReference type="GO" id="GO:0008171">
    <property type="term" value="F:O-methyltransferase activity"/>
    <property type="evidence" value="ECO:0007669"/>
    <property type="project" value="InterPro"/>
</dbReference>
<dbReference type="Pfam" id="PF00891">
    <property type="entry name" value="Methyltransf_2"/>
    <property type="match status" value="1"/>
</dbReference>
<dbReference type="GO" id="GO:0044550">
    <property type="term" value="P:secondary metabolite biosynthetic process"/>
    <property type="evidence" value="ECO:0007669"/>
    <property type="project" value="UniProtKB-ARBA"/>
</dbReference>
<evidence type="ECO:0000256" key="4">
    <source>
        <dbReference type="SAM" id="MobiDB-lite"/>
    </source>
</evidence>
<dbReference type="InterPro" id="IPR036388">
    <property type="entry name" value="WH-like_DNA-bd_sf"/>
</dbReference>
<sequence length="694" mass="77617">MGLIRGLFKTATIGGTAAVGTFFWATRNDTFVPLAPSDPIFHSASFNKYNPSKNPTTHDLYIRKVPLSQINPSLLEKKGKLVEAFCAGVWGGWGYAIQRAYLARKYQGPDTAHQLWTPDQLLSSTYEVGTQITDHFEVVEKTPERIVVRCGDSPRKRDVRESDGLFEMSAVVKPDEGVAEFGVKSCFFQGLGKAESQPMPEHIAWLHYQYAKLWLETAIRNVLSSDILRLVDQVKAAADKNYTDSSPETHADLLKKINDLKLAVETPTETVLRIIYQPPQNAALRIVTDLGIFDHLVEAGKHGHGVSAAELTNDTGAAEDLIARLMRVMASLGLCSSPESGVYIANSKTSIMTEPTGKDGVRCIYDLTLSTLSKLPAFLKFTNYVNPTEYLRSPMAYAVGQSQFEWLADHKKQQSWFNSYMASRREGKQNWFDIYPVNRVIQEAARFDDVHTRHHSHGHENGGEEAEHHDKTPHRNEEKVFLVDIGGNQGHDLVKLRKRLGSEFRAKLVLQDLPSVLESSSNTDGIEKMAYSFLEPQPVKGAYIYFFRSIFHDWPDDTCRKILLNTKSAMDPVHSRIIIVDFVLSDTDTPLIQSSMDIQMMSIGAGVERSERQWKELLQSAGFVIRGIWNFSPGMESVIEAAPDEGSTSETPEQDEKKEPHQKNAVANFGAGINSVQAQVETLWLQRAFGVGRP</sequence>
<proteinExistence type="predicted"/>
<feature type="region of interest" description="Disordered" evidence="4">
    <location>
        <begin position="642"/>
        <end position="668"/>
    </location>
</feature>
<dbReference type="SUPFAM" id="SSF46785">
    <property type="entry name" value="Winged helix' DNA-binding domain"/>
    <property type="match status" value="1"/>
</dbReference>
<dbReference type="AlphaFoldDB" id="A0A507QS57"/>
<dbReference type="InterPro" id="IPR036390">
    <property type="entry name" value="WH_DNA-bd_sf"/>
</dbReference>
<dbReference type="EMBL" id="VIFY01000105">
    <property type="protein sequence ID" value="TQB70511.1"/>
    <property type="molecule type" value="Genomic_DNA"/>
</dbReference>
<dbReference type="PANTHER" id="PTHR43712">
    <property type="entry name" value="PUTATIVE (AFU_ORTHOLOGUE AFUA_4G14580)-RELATED"/>
    <property type="match status" value="1"/>
</dbReference>
<gene>
    <name evidence="7" type="ORF">MPDQ_000384</name>
</gene>